<dbReference type="EMBL" id="NIRR01000011">
    <property type="protein sequence ID" value="OWP63510.1"/>
    <property type="molecule type" value="Genomic_DNA"/>
</dbReference>
<dbReference type="RefSeq" id="WP_088464124.1">
    <property type="nucleotide sequence ID" value="NZ_NIRR01000011.1"/>
</dbReference>
<protein>
    <submittedName>
        <fullName evidence="1">Uncharacterized protein</fullName>
    </submittedName>
</protein>
<evidence type="ECO:0000313" key="1">
    <source>
        <dbReference type="EMBL" id="OWP63510.1"/>
    </source>
</evidence>
<comment type="caution">
    <text evidence="1">The sequence shown here is derived from an EMBL/GenBank/DDBJ whole genome shotgun (WGS) entry which is preliminary data.</text>
</comment>
<keyword evidence="2" id="KW-1185">Reference proteome</keyword>
<proteinExistence type="predicted"/>
<dbReference type="AlphaFoldDB" id="A0A246FLB6"/>
<evidence type="ECO:0000313" key="2">
    <source>
        <dbReference type="Proteomes" id="UP000197277"/>
    </source>
</evidence>
<reference evidence="1 2" key="1">
    <citation type="submission" date="2017-06" db="EMBL/GenBank/DDBJ databases">
        <title>Hymenobacter amundsenii sp. nov. isolated from regoliths in Antarctica.</title>
        <authorList>
            <person name="Sedlacek I."/>
            <person name="Kralova S."/>
            <person name="Pantucek R."/>
            <person name="Svec P."/>
            <person name="Holochova P."/>
            <person name="Stankova E."/>
            <person name="Vrbovska V."/>
            <person name="Busse H.-J."/>
        </authorList>
    </citation>
    <scope>NUCLEOTIDE SEQUENCE [LARGE SCALE GENOMIC DNA]</scope>
    <source>
        <strain evidence="1 2">CCM 8682</strain>
    </source>
</reference>
<accession>A0A246FLB6</accession>
<organism evidence="1 2">
    <name type="scientific">Hymenobacter amundsenii</name>
    <dbReference type="NCBI Taxonomy" id="2006685"/>
    <lineage>
        <taxon>Bacteria</taxon>
        <taxon>Pseudomonadati</taxon>
        <taxon>Bacteroidota</taxon>
        <taxon>Cytophagia</taxon>
        <taxon>Cytophagales</taxon>
        <taxon>Hymenobacteraceae</taxon>
        <taxon>Hymenobacter</taxon>
    </lineage>
</organism>
<dbReference type="Proteomes" id="UP000197277">
    <property type="component" value="Unassembled WGS sequence"/>
</dbReference>
<sequence length="104" mass="11268">MASFNTALSGQGLDVITATGLTRADDHPTFPASFIGRVGTQIKFNIGPTTPDVGYYNLGQNFFVDGIELAALYGHLGDQLCAFVYQGRTYEFTAGGRDRIYFTS</sequence>
<name>A0A246FLB6_9BACT</name>
<gene>
    <name evidence="1" type="ORF">CDA63_09035</name>
</gene>